<evidence type="ECO:0000256" key="1">
    <source>
        <dbReference type="SAM" id="SignalP"/>
    </source>
</evidence>
<dbReference type="Proteomes" id="UP000001072">
    <property type="component" value="Unassembled WGS sequence"/>
</dbReference>
<dbReference type="VEuPathDB" id="FungiDB:MELLADRAFT_124394"/>
<keyword evidence="3" id="KW-1185">Reference proteome</keyword>
<evidence type="ECO:0000313" key="3">
    <source>
        <dbReference type="Proteomes" id="UP000001072"/>
    </source>
</evidence>
<dbReference type="AlphaFoldDB" id="F4RF46"/>
<dbReference type="HOGENOM" id="CLU_2004403_0_0_1"/>
<protein>
    <submittedName>
        <fullName evidence="2">Secreted protein</fullName>
    </submittedName>
</protein>
<proteinExistence type="predicted"/>
<dbReference type="EMBL" id="GL883099">
    <property type="protein sequence ID" value="EGG09002.1"/>
    <property type="molecule type" value="Genomic_DNA"/>
</dbReference>
<organism evidence="3">
    <name type="scientific">Melampsora larici-populina (strain 98AG31 / pathotype 3-4-7)</name>
    <name type="common">Poplar leaf rust fungus</name>
    <dbReference type="NCBI Taxonomy" id="747676"/>
    <lineage>
        <taxon>Eukaryota</taxon>
        <taxon>Fungi</taxon>
        <taxon>Dikarya</taxon>
        <taxon>Basidiomycota</taxon>
        <taxon>Pucciniomycotina</taxon>
        <taxon>Pucciniomycetes</taxon>
        <taxon>Pucciniales</taxon>
        <taxon>Melampsoraceae</taxon>
        <taxon>Melampsora</taxon>
    </lineage>
</organism>
<dbReference type="RefSeq" id="XP_007407976.1">
    <property type="nucleotide sequence ID" value="XM_007407914.1"/>
</dbReference>
<reference evidence="3" key="1">
    <citation type="journal article" date="2011" name="Proc. Natl. Acad. Sci. U.S.A.">
        <title>Obligate biotrophy features unraveled by the genomic analysis of rust fungi.</title>
        <authorList>
            <person name="Duplessis S."/>
            <person name="Cuomo C.A."/>
            <person name="Lin Y.-C."/>
            <person name="Aerts A."/>
            <person name="Tisserant E."/>
            <person name="Veneault-Fourrey C."/>
            <person name="Joly D.L."/>
            <person name="Hacquard S."/>
            <person name="Amselem J."/>
            <person name="Cantarel B.L."/>
            <person name="Chiu R."/>
            <person name="Coutinho P.M."/>
            <person name="Feau N."/>
            <person name="Field M."/>
            <person name="Frey P."/>
            <person name="Gelhaye E."/>
            <person name="Goldberg J."/>
            <person name="Grabherr M.G."/>
            <person name="Kodira C.D."/>
            <person name="Kohler A."/>
            <person name="Kuees U."/>
            <person name="Lindquist E.A."/>
            <person name="Lucas S.M."/>
            <person name="Mago R."/>
            <person name="Mauceli E."/>
            <person name="Morin E."/>
            <person name="Murat C."/>
            <person name="Pangilinan J.L."/>
            <person name="Park R."/>
            <person name="Pearson M."/>
            <person name="Quesneville H."/>
            <person name="Rouhier N."/>
            <person name="Sakthikumar S."/>
            <person name="Salamov A.A."/>
            <person name="Schmutz J."/>
            <person name="Selles B."/>
            <person name="Shapiro H."/>
            <person name="Tanguay P."/>
            <person name="Tuskan G.A."/>
            <person name="Henrissat B."/>
            <person name="Van de Peer Y."/>
            <person name="Rouze P."/>
            <person name="Ellis J.G."/>
            <person name="Dodds P.N."/>
            <person name="Schein J.E."/>
            <person name="Zhong S."/>
            <person name="Hamelin R.C."/>
            <person name="Grigoriev I.V."/>
            <person name="Szabo L.J."/>
            <person name="Martin F."/>
        </authorList>
    </citation>
    <scope>NUCLEOTIDE SEQUENCE [LARGE SCALE GENOMIC DNA]</scope>
    <source>
        <strain evidence="3">98AG31 / pathotype 3-4-7</strain>
    </source>
</reference>
<sequence>MRFSQLVIAAVLAVAISATPAQKDLSASDAALQRRSTAGNLFERSRSHNSKCGACDPSECIDNPQCKADGCCRPRSERRATADPIFEKKPSGGDKCATCDSSECKSVSSGCVNLGCCHPRHGVP</sequence>
<accession>F4RF46</accession>
<dbReference type="InParanoid" id="F4RF46"/>
<name>F4RF46_MELLP</name>
<feature type="chain" id="PRO_5003320754" evidence="1">
    <location>
        <begin position="22"/>
        <end position="124"/>
    </location>
</feature>
<dbReference type="KEGG" id="mlr:MELLADRAFT_124394"/>
<dbReference type="GeneID" id="18926760"/>
<gene>
    <name evidence="2" type="ORF">MELLADRAFT_124394</name>
</gene>
<evidence type="ECO:0000313" key="2">
    <source>
        <dbReference type="EMBL" id="EGG09002.1"/>
    </source>
</evidence>
<keyword evidence="1" id="KW-0732">Signal</keyword>
<feature type="signal peptide" evidence="1">
    <location>
        <begin position="1"/>
        <end position="21"/>
    </location>
</feature>